<dbReference type="InterPro" id="IPR050109">
    <property type="entry name" value="HTH-type_TetR-like_transc_reg"/>
</dbReference>
<name>A0ABV9MAV1_9BACL</name>
<dbReference type="Gene3D" id="1.10.357.10">
    <property type="entry name" value="Tetracycline Repressor, domain 2"/>
    <property type="match status" value="1"/>
</dbReference>
<dbReference type="PANTHER" id="PTHR30328:SF54">
    <property type="entry name" value="HTH-TYPE TRANSCRIPTIONAL REPRESSOR SCO4008"/>
    <property type="match status" value="1"/>
</dbReference>
<feature type="DNA-binding region" description="H-T-H motif" evidence="2">
    <location>
        <begin position="29"/>
        <end position="48"/>
    </location>
</feature>
<dbReference type="InterPro" id="IPR009057">
    <property type="entry name" value="Homeodomain-like_sf"/>
</dbReference>
<dbReference type="PROSITE" id="PS50977">
    <property type="entry name" value="HTH_TETR_2"/>
    <property type="match status" value="1"/>
</dbReference>
<dbReference type="PANTHER" id="PTHR30328">
    <property type="entry name" value="TRANSCRIPTIONAL REPRESSOR"/>
    <property type="match status" value="1"/>
</dbReference>
<dbReference type="SUPFAM" id="SSF46689">
    <property type="entry name" value="Homeodomain-like"/>
    <property type="match status" value="1"/>
</dbReference>
<proteinExistence type="predicted"/>
<organism evidence="4 5">
    <name type="scientific">Planococcus dechangensis</name>
    <dbReference type="NCBI Taxonomy" id="1176255"/>
    <lineage>
        <taxon>Bacteria</taxon>
        <taxon>Bacillati</taxon>
        <taxon>Bacillota</taxon>
        <taxon>Bacilli</taxon>
        <taxon>Bacillales</taxon>
        <taxon>Caryophanaceae</taxon>
        <taxon>Planococcus</taxon>
    </lineage>
</organism>
<evidence type="ECO:0000256" key="2">
    <source>
        <dbReference type="PROSITE-ProRule" id="PRU00335"/>
    </source>
</evidence>
<dbReference type="Proteomes" id="UP001595932">
    <property type="component" value="Unassembled WGS sequence"/>
</dbReference>
<dbReference type="Gene3D" id="1.10.10.60">
    <property type="entry name" value="Homeodomain-like"/>
    <property type="match status" value="1"/>
</dbReference>
<reference evidence="5" key="1">
    <citation type="journal article" date="2019" name="Int. J. Syst. Evol. Microbiol.">
        <title>The Global Catalogue of Microorganisms (GCM) 10K type strain sequencing project: providing services to taxonomists for standard genome sequencing and annotation.</title>
        <authorList>
            <consortium name="The Broad Institute Genomics Platform"/>
            <consortium name="The Broad Institute Genome Sequencing Center for Infectious Disease"/>
            <person name="Wu L."/>
            <person name="Ma J."/>
        </authorList>
    </citation>
    <scope>NUCLEOTIDE SEQUENCE [LARGE SCALE GENOMIC DNA]</scope>
    <source>
        <strain evidence="5">CGMCC 1.12151</strain>
    </source>
</reference>
<feature type="domain" description="HTH tetR-type" evidence="3">
    <location>
        <begin position="6"/>
        <end position="66"/>
    </location>
</feature>
<dbReference type="Pfam" id="PF00440">
    <property type="entry name" value="TetR_N"/>
    <property type="match status" value="1"/>
</dbReference>
<dbReference type="RefSeq" id="WP_377276504.1">
    <property type="nucleotide sequence ID" value="NZ_JBHSGL010000004.1"/>
</dbReference>
<dbReference type="SUPFAM" id="SSF48498">
    <property type="entry name" value="Tetracyclin repressor-like, C-terminal domain"/>
    <property type="match status" value="1"/>
</dbReference>
<gene>
    <name evidence="4" type="ORF">ACFO5U_02755</name>
</gene>
<evidence type="ECO:0000313" key="5">
    <source>
        <dbReference type="Proteomes" id="UP001595932"/>
    </source>
</evidence>
<sequence>MGRKRKINKLELFQSTEKLLLIYGYDQFHFKILAKELNVARSTVYDYFANKEELVTEYMCDLMGRVNLELIKLKPIQSPLDRLKRMLKVFFTFSHIHNVLQIAHVINRGTSEKVEQNMQKLDNYHHEFFGMIISWIQEGQEKGELRPEISSSIIAGLFFTSIQIPNMENLKPDEWREAIFQAICEGIIQKNS</sequence>
<accession>A0ABV9MAV1</accession>
<evidence type="ECO:0000256" key="1">
    <source>
        <dbReference type="ARBA" id="ARBA00023125"/>
    </source>
</evidence>
<dbReference type="InterPro" id="IPR036271">
    <property type="entry name" value="Tet_transcr_reg_TetR-rel_C_sf"/>
</dbReference>
<dbReference type="PRINTS" id="PR00455">
    <property type="entry name" value="HTHTETR"/>
</dbReference>
<keyword evidence="5" id="KW-1185">Reference proteome</keyword>
<dbReference type="EMBL" id="JBHSGL010000004">
    <property type="protein sequence ID" value="MFC4711753.1"/>
    <property type="molecule type" value="Genomic_DNA"/>
</dbReference>
<dbReference type="InterPro" id="IPR001647">
    <property type="entry name" value="HTH_TetR"/>
</dbReference>
<evidence type="ECO:0000313" key="4">
    <source>
        <dbReference type="EMBL" id="MFC4711753.1"/>
    </source>
</evidence>
<keyword evidence="1 2" id="KW-0238">DNA-binding</keyword>
<comment type="caution">
    <text evidence="4">The sequence shown here is derived from an EMBL/GenBank/DDBJ whole genome shotgun (WGS) entry which is preliminary data.</text>
</comment>
<evidence type="ECO:0000259" key="3">
    <source>
        <dbReference type="PROSITE" id="PS50977"/>
    </source>
</evidence>
<protein>
    <submittedName>
        <fullName evidence="4">TetR/AcrR family transcriptional regulator</fullName>
    </submittedName>
</protein>